<protein>
    <submittedName>
        <fullName evidence="1">Uncharacterized protein</fullName>
    </submittedName>
</protein>
<evidence type="ECO:0000313" key="1">
    <source>
        <dbReference type="EnsemblMetazoa" id="ACOM027681-PA.1"/>
    </source>
</evidence>
<dbReference type="Proteomes" id="UP000075882">
    <property type="component" value="Unassembled WGS sequence"/>
</dbReference>
<accession>A0A8W7P933</accession>
<dbReference type="AlphaFoldDB" id="A0A8W7P933"/>
<organism evidence="1">
    <name type="scientific">Anopheles coluzzii</name>
    <name type="common">African malaria mosquito</name>
    <dbReference type="NCBI Taxonomy" id="1518534"/>
    <lineage>
        <taxon>Eukaryota</taxon>
        <taxon>Metazoa</taxon>
        <taxon>Ecdysozoa</taxon>
        <taxon>Arthropoda</taxon>
        <taxon>Hexapoda</taxon>
        <taxon>Insecta</taxon>
        <taxon>Pterygota</taxon>
        <taxon>Neoptera</taxon>
        <taxon>Endopterygota</taxon>
        <taxon>Diptera</taxon>
        <taxon>Nematocera</taxon>
        <taxon>Culicoidea</taxon>
        <taxon>Culicidae</taxon>
        <taxon>Anophelinae</taxon>
        <taxon>Anopheles</taxon>
    </lineage>
</organism>
<dbReference type="EnsemblMetazoa" id="ACOM027681-RA">
    <property type="protein sequence ID" value="ACOM027681-PA.1"/>
    <property type="gene ID" value="ACOM027681"/>
</dbReference>
<sequence>MNSTIRYGSRNAPPPCFSAVYGNFQMLPNPTEYAMQDSINSMSRPHLSRVEAVVFVSSLIVCSLGSWGNRSRTAVTIVVTMPVLLPSPSRKNIRKNSTANTFWAASNLAIASGYVMKVSWGPCSCISSTRLPVMCAMLPTIPNTTMPDTIEVKVSSQEMIIASLWGKETDMLGLAVVLY</sequence>
<reference evidence="1" key="1">
    <citation type="submission" date="2022-08" db="UniProtKB">
        <authorList>
            <consortium name="EnsemblMetazoa"/>
        </authorList>
    </citation>
    <scope>IDENTIFICATION</scope>
</reference>
<proteinExistence type="predicted"/>
<name>A0A8W7P933_ANOCL</name>